<keyword evidence="4" id="KW-1185">Reference proteome</keyword>
<dbReference type="InterPro" id="IPR006946">
    <property type="entry name" value="DGR2-like_dom"/>
</dbReference>
<dbReference type="Proteomes" id="UP001210925">
    <property type="component" value="Unassembled WGS sequence"/>
</dbReference>
<keyword evidence="1" id="KW-0812">Transmembrane</keyword>
<sequence>MQNLIENPSFEDYSAQYCSFKQTVCDLNNTNAIYPWTTNHTFEIVQSPAFAYGGSYSISLNTDSPYGISQTVNLTQGLQYVLTFMLTNGGSTPVTGYINVSNQIGYFSWTDEMYQWKKVYFTFIPQSSLQTVSLVSTTTGSTGPVIDNIVLVLAPNMTSPIIAAGNNSVTLAIWVTIISIFAFCFCGSLIYYIWNSTIKNTRRSIDVAQAIEMEDVVDDCATLNEEPLIVQVSPSNQ</sequence>
<accession>A0AAD5ULE7</accession>
<evidence type="ECO:0000256" key="1">
    <source>
        <dbReference type="SAM" id="Phobius"/>
    </source>
</evidence>
<gene>
    <name evidence="3" type="ORF">HK103_006522</name>
</gene>
<keyword evidence="1" id="KW-1133">Transmembrane helix</keyword>
<evidence type="ECO:0000313" key="4">
    <source>
        <dbReference type="Proteomes" id="UP001210925"/>
    </source>
</evidence>
<reference evidence="3" key="1">
    <citation type="submission" date="2020-05" db="EMBL/GenBank/DDBJ databases">
        <title>Phylogenomic resolution of chytrid fungi.</title>
        <authorList>
            <person name="Stajich J.E."/>
            <person name="Amses K."/>
            <person name="Simmons R."/>
            <person name="Seto K."/>
            <person name="Myers J."/>
            <person name="Bonds A."/>
            <person name="Quandt C.A."/>
            <person name="Barry K."/>
            <person name="Liu P."/>
            <person name="Grigoriev I."/>
            <person name="Longcore J.E."/>
            <person name="James T.Y."/>
        </authorList>
    </citation>
    <scope>NUCLEOTIDE SEQUENCE</scope>
    <source>
        <strain evidence="3">PLAUS21</strain>
    </source>
</reference>
<dbReference type="AlphaFoldDB" id="A0AAD5ULE7"/>
<name>A0AAD5ULE7_9FUNG</name>
<comment type="caution">
    <text evidence="3">The sequence shown here is derived from an EMBL/GenBank/DDBJ whole genome shotgun (WGS) entry which is preliminary data.</text>
</comment>
<protein>
    <recommendedName>
        <fullName evidence="2">DUF642 domain-containing protein</fullName>
    </recommendedName>
</protein>
<dbReference type="Pfam" id="PF04862">
    <property type="entry name" value="DUF642"/>
    <property type="match status" value="1"/>
</dbReference>
<dbReference type="EMBL" id="JADGKB010000007">
    <property type="protein sequence ID" value="KAJ3261213.1"/>
    <property type="molecule type" value="Genomic_DNA"/>
</dbReference>
<organism evidence="3 4">
    <name type="scientific">Boothiomyces macroporosus</name>
    <dbReference type="NCBI Taxonomy" id="261099"/>
    <lineage>
        <taxon>Eukaryota</taxon>
        <taxon>Fungi</taxon>
        <taxon>Fungi incertae sedis</taxon>
        <taxon>Chytridiomycota</taxon>
        <taxon>Chytridiomycota incertae sedis</taxon>
        <taxon>Chytridiomycetes</taxon>
        <taxon>Rhizophydiales</taxon>
        <taxon>Terramycetaceae</taxon>
        <taxon>Boothiomyces</taxon>
    </lineage>
</organism>
<evidence type="ECO:0000313" key="3">
    <source>
        <dbReference type="EMBL" id="KAJ3261213.1"/>
    </source>
</evidence>
<evidence type="ECO:0000259" key="2">
    <source>
        <dbReference type="Pfam" id="PF04862"/>
    </source>
</evidence>
<feature type="transmembrane region" description="Helical" evidence="1">
    <location>
        <begin position="171"/>
        <end position="194"/>
    </location>
</feature>
<proteinExistence type="predicted"/>
<dbReference type="Gene3D" id="2.60.120.260">
    <property type="entry name" value="Galactose-binding domain-like"/>
    <property type="match status" value="1"/>
</dbReference>
<feature type="domain" description="DUF642" evidence="2">
    <location>
        <begin position="3"/>
        <end position="150"/>
    </location>
</feature>
<keyword evidence="1" id="KW-0472">Membrane</keyword>